<organism evidence="2 3">
    <name type="scientific">Streptomyces polychromogenes</name>
    <dbReference type="NCBI Taxonomy" id="67342"/>
    <lineage>
        <taxon>Bacteria</taxon>
        <taxon>Bacillati</taxon>
        <taxon>Actinomycetota</taxon>
        <taxon>Actinomycetes</taxon>
        <taxon>Kitasatosporales</taxon>
        <taxon>Streptomycetaceae</taxon>
        <taxon>Streptomyces</taxon>
    </lineage>
</organism>
<dbReference type="Pfam" id="PF03572">
    <property type="entry name" value="Peptidase_S41"/>
    <property type="match status" value="1"/>
</dbReference>
<gene>
    <name evidence="2" type="ORF">GCM10010302_10910</name>
</gene>
<proteinExistence type="predicted"/>
<keyword evidence="3" id="KW-1185">Reference proteome</keyword>
<feature type="domain" description="Tail specific protease" evidence="1">
    <location>
        <begin position="326"/>
        <end position="545"/>
    </location>
</feature>
<protein>
    <recommendedName>
        <fullName evidence="1">Tail specific protease domain-containing protein</fullName>
    </recommendedName>
</protein>
<accession>A0ABN0V4L8</accession>
<dbReference type="Proteomes" id="UP001501867">
    <property type="component" value="Unassembled WGS sequence"/>
</dbReference>
<evidence type="ECO:0000313" key="3">
    <source>
        <dbReference type="Proteomes" id="UP001501867"/>
    </source>
</evidence>
<dbReference type="PANTHER" id="PTHR32060">
    <property type="entry name" value="TAIL-SPECIFIC PROTEASE"/>
    <property type="match status" value="1"/>
</dbReference>
<dbReference type="InterPro" id="IPR029045">
    <property type="entry name" value="ClpP/crotonase-like_dom_sf"/>
</dbReference>
<dbReference type="EMBL" id="BAAABV010000009">
    <property type="protein sequence ID" value="GAA0275075.1"/>
    <property type="molecule type" value="Genomic_DNA"/>
</dbReference>
<evidence type="ECO:0000259" key="1">
    <source>
        <dbReference type="Pfam" id="PF03572"/>
    </source>
</evidence>
<comment type="caution">
    <text evidence="2">The sequence shown here is derived from an EMBL/GenBank/DDBJ whole genome shotgun (WGS) entry which is preliminary data.</text>
</comment>
<dbReference type="PANTHER" id="PTHR32060:SF22">
    <property type="entry name" value="CARBOXYL-TERMINAL-PROCESSING PEPTIDASE 3, CHLOROPLASTIC"/>
    <property type="match status" value="1"/>
</dbReference>
<name>A0ABN0V4L8_9ACTN</name>
<dbReference type="InterPro" id="IPR005151">
    <property type="entry name" value="Tail-specific_protease"/>
</dbReference>
<dbReference type="SUPFAM" id="SSF52096">
    <property type="entry name" value="ClpP/crotonase"/>
    <property type="match status" value="1"/>
</dbReference>
<evidence type="ECO:0000313" key="2">
    <source>
        <dbReference type="EMBL" id="GAA0275075.1"/>
    </source>
</evidence>
<dbReference type="RefSeq" id="WP_344153233.1">
    <property type="nucleotide sequence ID" value="NZ_BAAABV010000009.1"/>
</dbReference>
<reference evidence="2 3" key="1">
    <citation type="journal article" date="2019" name="Int. J. Syst. Evol. Microbiol.">
        <title>The Global Catalogue of Microorganisms (GCM) 10K type strain sequencing project: providing services to taxonomists for standard genome sequencing and annotation.</title>
        <authorList>
            <consortium name="The Broad Institute Genomics Platform"/>
            <consortium name="The Broad Institute Genome Sequencing Center for Infectious Disease"/>
            <person name="Wu L."/>
            <person name="Ma J."/>
        </authorList>
    </citation>
    <scope>NUCLEOTIDE SEQUENCE [LARGE SCALE GENOMIC DNA]</scope>
    <source>
        <strain evidence="2 3">JCM 4505</strain>
    </source>
</reference>
<sequence>MAHRADSLTPDFVPHTAEAVREHLAAATGLPAFLEGAGTLSLAERRLIVDQALLMLDQNYVHLPLKSAMYAVNPVQRLRVLRRRLEQQTDETKPVEWLFHAEMSEIFHSVRDLHTNYLLPNPYRGKIAFLPFLVERYEDAQGEHFMVAHVAQGFSAPGFEPGVEITHWSGIPIAKAVDLNAARFAGSNAAARRSRGIQSLTLRPLAMHLPPFEEWVTVSYTDADAGAGAGATLRELRESWRIVDNALLPPFAGGAAPTGAALAMGLDLDMDEANRAKVMLFAPKVIARQRALEAGETAPEVRAGEIPTSMPKVFRAQEVQTASGTFGYIRIFTFNESDVAGFINEFIGLLRQMPDRGLILDVRDNGGGVIWNSELALQTLTPRRITPEPTQFINTPLNLRICRRNQQQLGDWLPSMEQAVEIGATYSSAVPLTPEDKANAIGQQYFGPVVLIASARCYSATDIFAAGFQDHRIGPVLGTDENTGAGGANVWEHQHLVELLAGDPETPYRPLPKGAGMRVAIRRSLRVGSNSGTPVEDLGITPDIPYRMTRRDLLEGNADLFERAGEVLKGLTPHVLSITDATAAAGALRLKVKAVNVDRLDVYVDQRPRASVDLSNGQADLTVPDAAGAHSARVEGFVGGELVASQTARLN</sequence>
<dbReference type="Gene3D" id="3.90.226.10">
    <property type="entry name" value="2-enoyl-CoA Hydratase, Chain A, domain 1"/>
    <property type="match status" value="1"/>
</dbReference>